<evidence type="ECO:0000256" key="1">
    <source>
        <dbReference type="SAM" id="Phobius"/>
    </source>
</evidence>
<name>A0ABS5GK99_9GAMM</name>
<reference evidence="2 3" key="1">
    <citation type="submission" date="2021-04" db="EMBL/GenBank/DDBJ databases">
        <title>Draft Genome of Aeromonas popoffii ID682, isolated from a natural water source in Idaho.</title>
        <authorList>
            <person name="Testerman T."/>
            <person name="Graf J."/>
        </authorList>
    </citation>
    <scope>NUCLEOTIDE SEQUENCE [LARGE SCALE GENOMIC DNA]</scope>
    <source>
        <strain evidence="2 3">ID682</strain>
    </source>
</reference>
<keyword evidence="3" id="KW-1185">Reference proteome</keyword>
<gene>
    <name evidence="2" type="ORF">KAT72_00510</name>
</gene>
<evidence type="ECO:0000313" key="2">
    <source>
        <dbReference type="EMBL" id="MBR7627555.1"/>
    </source>
</evidence>
<keyword evidence="1" id="KW-0812">Transmembrane</keyword>
<protein>
    <recommendedName>
        <fullName evidence="4">Cation-transporting P-type ATPase C-terminal domain-containing protein</fullName>
    </recommendedName>
</protein>
<dbReference type="Proteomes" id="UP000675653">
    <property type="component" value="Unassembled WGS sequence"/>
</dbReference>
<sequence>MDDTRQLFNSMDPAPFRERDIDPEAAQYILDWAYEVSGRKSLGLAVHLGRENTSGDTTTIVTQAVHEYFRGRAQASRKELKKLLRTGRITLVIALVFLSAVNGFSEFVSELIPHEGLFWLINESLLIAATVALCQPIAIFLYDWWPIRADARLYDRLSVMDVQVFCANTASACVVEQPAL</sequence>
<evidence type="ECO:0008006" key="4">
    <source>
        <dbReference type="Google" id="ProtNLM"/>
    </source>
</evidence>
<keyword evidence="1" id="KW-1133">Transmembrane helix</keyword>
<feature type="transmembrane region" description="Helical" evidence="1">
    <location>
        <begin position="125"/>
        <end position="145"/>
    </location>
</feature>
<proteinExistence type="predicted"/>
<comment type="caution">
    <text evidence="2">The sequence shown here is derived from an EMBL/GenBank/DDBJ whole genome shotgun (WGS) entry which is preliminary data.</text>
</comment>
<evidence type="ECO:0000313" key="3">
    <source>
        <dbReference type="Proteomes" id="UP000675653"/>
    </source>
</evidence>
<keyword evidence="1" id="KW-0472">Membrane</keyword>
<accession>A0ABS5GK99</accession>
<organism evidence="2 3">
    <name type="scientific">Aeromonas popoffii</name>
    <dbReference type="NCBI Taxonomy" id="70856"/>
    <lineage>
        <taxon>Bacteria</taxon>
        <taxon>Pseudomonadati</taxon>
        <taxon>Pseudomonadota</taxon>
        <taxon>Gammaproteobacteria</taxon>
        <taxon>Aeromonadales</taxon>
        <taxon>Aeromonadaceae</taxon>
        <taxon>Aeromonas</taxon>
    </lineage>
</organism>
<feature type="transmembrane region" description="Helical" evidence="1">
    <location>
        <begin position="86"/>
        <end position="105"/>
    </location>
</feature>
<dbReference type="EMBL" id="JAGRZL010000002">
    <property type="protein sequence ID" value="MBR7627555.1"/>
    <property type="molecule type" value="Genomic_DNA"/>
</dbReference>